<evidence type="ECO:0000256" key="1">
    <source>
        <dbReference type="ARBA" id="ARBA00004651"/>
    </source>
</evidence>
<feature type="transmembrane region" description="Helical" evidence="6">
    <location>
        <begin position="316"/>
        <end position="337"/>
    </location>
</feature>
<dbReference type="OrthoDB" id="9812189at2"/>
<dbReference type="Pfam" id="PF07690">
    <property type="entry name" value="MFS_1"/>
    <property type="match status" value="1"/>
</dbReference>
<evidence type="ECO:0000256" key="2">
    <source>
        <dbReference type="ARBA" id="ARBA00022475"/>
    </source>
</evidence>
<keyword evidence="2" id="KW-1003">Cell membrane</keyword>
<protein>
    <submittedName>
        <fullName evidence="8">MFS transporter</fullName>
    </submittedName>
</protein>
<evidence type="ECO:0000256" key="4">
    <source>
        <dbReference type="ARBA" id="ARBA00022989"/>
    </source>
</evidence>
<evidence type="ECO:0000256" key="6">
    <source>
        <dbReference type="SAM" id="Phobius"/>
    </source>
</evidence>
<feature type="domain" description="Major facilitator superfamily (MFS) profile" evidence="7">
    <location>
        <begin position="28"/>
        <end position="401"/>
    </location>
</feature>
<dbReference type="AlphaFoldDB" id="A0A419ACF5"/>
<dbReference type="GO" id="GO:0022857">
    <property type="term" value="F:transmembrane transporter activity"/>
    <property type="evidence" value="ECO:0007669"/>
    <property type="project" value="InterPro"/>
</dbReference>
<dbReference type="PANTHER" id="PTHR43124">
    <property type="entry name" value="PURINE EFFLUX PUMP PBUE"/>
    <property type="match status" value="1"/>
</dbReference>
<dbReference type="InterPro" id="IPR036259">
    <property type="entry name" value="MFS_trans_sf"/>
</dbReference>
<feature type="transmembrane region" description="Helical" evidence="6">
    <location>
        <begin position="377"/>
        <end position="396"/>
    </location>
</feature>
<proteinExistence type="predicted"/>
<accession>A0A419ACF5</accession>
<gene>
    <name evidence="8" type="ORF">D3P05_00060</name>
</gene>
<comment type="caution">
    <text evidence="8">The sequence shown here is derived from an EMBL/GenBank/DDBJ whole genome shotgun (WGS) entry which is preliminary data.</text>
</comment>
<evidence type="ECO:0000256" key="5">
    <source>
        <dbReference type="ARBA" id="ARBA00023136"/>
    </source>
</evidence>
<dbReference type="GO" id="GO:0005886">
    <property type="term" value="C:plasma membrane"/>
    <property type="evidence" value="ECO:0007669"/>
    <property type="project" value="UniProtKB-SubCell"/>
</dbReference>
<feature type="transmembrane region" description="Helical" evidence="6">
    <location>
        <begin position="287"/>
        <end position="310"/>
    </location>
</feature>
<dbReference type="PANTHER" id="PTHR43124:SF5">
    <property type="entry name" value="PURINE RIBONUCLEOSIDE EFFLUX PUMP NEPI"/>
    <property type="match status" value="1"/>
</dbReference>
<dbReference type="SUPFAM" id="SSF103473">
    <property type="entry name" value="MFS general substrate transporter"/>
    <property type="match status" value="1"/>
</dbReference>
<sequence>MPTDISTPTDIADLSLDAARPDRPAWGAVLSMSLGVFALVTAEFLPASLLTPLAEGLQISKGAAGQAVTATAFVALITSLLISTLARGLDRRIVLMGLSMLLIVSNLIVAAAPGLATLLLGRILMGVALGGFWSLSVATVMRLVPENAIPRALAIMFMGVSAATVLAVPVGSYLGALVGWRGVFLAATGLGVLALLVQFLTLPALPAQGNGRPGILLEVLRRPGMGIGMIAVLLVFAGHFTFFTYIRPFLENVTGVGVEGVTAILFAFGLANFAGTYLIAYVIERSLWLALLLMPLVMAALALLLTSFGGAAPLDAGMIALWGLVFAGVPVAWSTWITRTIPDQAEAGGSLIVAAINFAIASGAGLGGVALEIFGPRGVFLISGLILAAATAIILTRIRAR</sequence>
<feature type="transmembrane region" description="Helical" evidence="6">
    <location>
        <begin position="226"/>
        <end position="246"/>
    </location>
</feature>
<reference evidence="9" key="1">
    <citation type="submission" date="2018-09" db="EMBL/GenBank/DDBJ databases">
        <title>Paracoccus onubensis nov. sp. a moderate halophilic bacterium isolated from Gruta de las Maravillas (Aracena, Spain).</title>
        <authorList>
            <person name="Jurado V."/>
            <person name="Gutierrez-Patricio S."/>
            <person name="Gonzalez-Pimentel J.L."/>
            <person name="Miller A.Z."/>
            <person name="Laiz L."/>
            <person name="Saiz-Jimenez C."/>
        </authorList>
    </citation>
    <scope>NUCLEOTIDE SEQUENCE [LARGE SCALE GENOMIC DNA]</scope>
    <source>
        <strain evidence="9">DSM 26381</strain>
    </source>
</reference>
<dbReference type="Gene3D" id="1.20.1250.20">
    <property type="entry name" value="MFS general substrate transporter like domains"/>
    <property type="match status" value="1"/>
</dbReference>
<dbReference type="CDD" id="cd17324">
    <property type="entry name" value="MFS_NepI_like"/>
    <property type="match status" value="1"/>
</dbReference>
<dbReference type="RefSeq" id="WP_119896155.1">
    <property type="nucleotide sequence ID" value="NZ_QNRC01000003.1"/>
</dbReference>
<feature type="transmembrane region" description="Helical" evidence="6">
    <location>
        <begin position="258"/>
        <end position="280"/>
    </location>
</feature>
<evidence type="ECO:0000256" key="3">
    <source>
        <dbReference type="ARBA" id="ARBA00022692"/>
    </source>
</evidence>
<evidence type="ECO:0000313" key="9">
    <source>
        <dbReference type="Proteomes" id="UP000283587"/>
    </source>
</evidence>
<dbReference type="InterPro" id="IPR020846">
    <property type="entry name" value="MFS_dom"/>
</dbReference>
<feature type="transmembrane region" description="Helical" evidence="6">
    <location>
        <begin position="153"/>
        <end position="176"/>
    </location>
</feature>
<comment type="subcellular location">
    <subcellularLocation>
        <location evidence="1">Cell membrane</location>
        <topology evidence="1">Multi-pass membrane protein</topology>
    </subcellularLocation>
</comment>
<dbReference type="InterPro" id="IPR050189">
    <property type="entry name" value="MFS_Efflux_Transporters"/>
</dbReference>
<keyword evidence="3 6" id="KW-0812">Transmembrane</keyword>
<dbReference type="PROSITE" id="PS50850">
    <property type="entry name" value="MFS"/>
    <property type="match status" value="1"/>
</dbReference>
<evidence type="ECO:0000259" key="7">
    <source>
        <dbReference type="PROSITE" id="PS50850"/>
    </source>
</evidence>
<feature type="transmembrane region" description="Helical" evidence="6">
    <location>
        <begin position="93"/>
        <end position="113"/>
    </location>
</feature>
<keyword evidence="5 6" id="KW-0472">Membrane</keyword>
<feature type="transmembrane region" description="Helical" evidence="6">
    <location>
        <begin position="182"/>
        <end position="205"/>
    </location>
</feature>
<feature type="transmembrane region" description="Helical" evidence="6">
    <location>
        <begin position="119"/>
        <end position="141"/>
    </location>
</feature>
<organism evidence="8 9">
    <name type="scientific">Paracoccus siganidrum</name>
    <dbReference type="NCBI Taxonomy" id="1276757"/>
    <lineage>
        <taxon>Bacteria</taxon>
        <taxon>Pseudomonadati</taxon>
        <taxon>Pseudomonadota</taxon>
        <taxon>Alphaproteobacteria</taxon>
        <taxon>Rhodobacterales</taxon>
        <taxon>Paracoccaceae</taxon>
        <taxon>Paracoccus</taxon>
    </lineage>
</organism>
<dbReference type="Proteomes" id="UP000283587">
    <property type="component" value="Unassembled WGS sequence"/>
</dbReference>
<feature type="transmembrane region" description="Helical" evidence="6">
    <location>
        <begin position="349"/>
        <end position="371"/>
    </location>
</feature>
<keyword evidence="9" id="KW-1185">Reference proteome</keyword>
<name>A0A419ACF5_9RHOB</name>
<evidence type="ECO:0000313" key="8">
    <source>
        <dbReference type="EMBL" id="RJL22629.1"/>
    </source>
</evidence>
<dbReference type="InterPro" id="IPR011701">
    <property type="entry name" value="MFS"/>
</dbReference>
<feature type="transmembrane region" description="Helical" evidence="6">
    <location>
        <begin position="25"/>
        <end position="47"/>
    </location>
</feature>
<keyword evidence="4 6" id="KW-1133">Transmembrane helix</keyword>
<feature type="transmembrane region" description="Helical" evidence="6">
    <location>
        <begin position="67"/>
        <end position="86"/>
    </location>
</feature>
<dbReference type="EMBL" id="QZEW01000001">
    <property type="protein sequence ID" value="RJL22629.1"/>
    <property type="molecule type" value="Genomic_DNA"/>
</dbReference>